<dbReference type="GO" id="GO:0005634">
    <property type="term" value="C:nucleus"/>
    <property type="evidence" value="ECO:0007669"/>
    <property type="project" value="TreeGrafter"/>
</dbReference>
<evidence type="ECO:0000313" key="8">
    <source>
        <dbReference type="Proteomes" id="UP001165740"/>
    </source>
</evidence>
<dbReference type="GO" id="GO:0005737">
    <property type="term" value="C:cytoplasm"/>
    <property type="evidence" value="ECO:0007669"/>
    <property type="project" value="TreeGrafter"/>
</dbReference>
<gene>
    <name evidence="9 10 11" type="primary">LOC106067497</name>
</gene>
<dbReference type="SUPFAM" id="SSF57924">
    <property type="entry name" value="Inhibitor of apoptosis (IAP) repeat"/>
    <property type="match status" value="3"/>
</dbReference>
<dbReference type="FunFam" id="1.10.1170.10:FF:000002">
    <property type="entry name" value="Baculoviral IAP repeat containing 7"/>
    <property type="match status" value="1"/>
</dbReference>
<dbReference type="InterPro" id="IPR001370">
    <property type="entry name" value="BIR_rpt"/>
</dbReference>
<dbReference type="Gene3D" id="1.10.1170.10">
    <property type="entry name" value="Inhibitor Of Apoptosis Protein (2mihbC-IAP-1), Chain A"/>
    <property type="match status" value="3"/>
</dbReference>
<dbReference type="InterPro" id="IPR001841">
    <property type="entry name" value="Znf_RING"/>
</dbReference>
<dbReference type="RefSeq" id="XP_055883059.1">
    <property type="nucleotide sequence ID" value="XM_056027084.1"/>
</dbReference>
<dbReference type="PANTHER" id="PTHR10044:SF139">
    <property type="entry name" value="DEATH-ASSOCIATED INHIBITOR OF APOPTOSIS 2"/>
    <property type="match status" value="1"/>
</dbReference>
<protein>
    <submittedName>
        <fullName evidence="9 10">E3 ubiquitin-protein ligase XIAP-like isoform X1</fullName>
    </submittedName>
</protein>
<evidence type="ECO:0000256" key="6">
    <source>
        <dbReference type="SAM" id="MobiDB-lite"/>
    </source>
</evidence>
<keyword evidence="4" id="KW-0862">Zinc</keyword>
<dbReference type="GO" id="GO:0043027">
    <property type="term" value="F:cysteine-type endopeptidase inhibitor activity involved in apoptotic process"/>
    <property type="evidence" value="ECO:0007669"/>
    <property type="project" value="TreeGrafter"/>
</dbReference>
<feature type="compositionally biased region" description="Polar residues" evidence="6">
    <location>
        <begin position="373"/>
        <end position="382"/>
    </location>
</feature>
<dbReference type="RefSeq" id="XP_055883060.1">
    <property type="nucleotide sequence ID" value="XM_056027085.1"/>
</dbReference>
<feature type="domain" description="RING-type" evidence="7">
    <location>
        <begin position="608"/>
        <end position="643"/>
    </location>
</feature>
<dbReference type="Proteomes" id="UP001165740">
    <property type="component" value="Chromosome 4"/>
</dbReference>
<dbReference type="PANTHER" id="PTHR10044">
    <property type="entry name" value="INHIBITOR OF APOPTOSIS"/>
    <property type="match status" value="1"/>
</dbReference>
<evidence type="ECO:0000259" key="7">
    <source>
        <dbReference type="PROSITE" id="PS50089"/>
    </source>
</evidence>
<name>A0A9W3A7B0_BIOGL</name>
<dbReference type="RefSeq" id="XP_055883058.1">
    <property type="nucleotide sequence ID" value="XM_056027083.1"/>
</dbReference>
<dbReference type="Pfam" id="PF00653">
    <property type="entry name" value="BIR"/>
    <property type="match status" value="3"/>
</dbReference>
<keyword evidence="3 5" id="KW-0863">Zinc-finger</keyword>
<keyword evidence="2" id="KW-0479">Metal-binding</keyword>
<evidence type="ECO:0000313" key="9">
    <source>
        <dbReference type="RefSeq" id="XP_055883058.1"/>
    </source>
</evidence>
<accession>A0A9W3A7B0</accession>
<evidence type="ECO:0000313" key="10">
    <source>
        <dbReference type="RefSeq" id="XP_055883059.1"/>
    </source>
</evidence>
<evidence type="ECO:0000256" key="4">
    <source>
        <dbReference type="ARBA" id="ARBA00022833"/>
    </source>
</evidence>
<evidence type="ECO:0000256" key="3">
    <source>
        <dbReference type="ARBA" id="ARBA00022771"/>
    </source>
</evidence>
<dbReference type="Pfam" id="PF13920">
    <property type="entry name" value="zf-C3HC4_3"/>
    <property type="match status" value="1"/>
</dbReference>
<dbReference type="GO" id="GO:0051726">
    <property type="term" value="P:regulation of cell cycle"/>
    <property type="evidence" value="ECO:0007669"/>
    <property type="project" value="TreeGrafter"/>
</dbReference>
<dbReference type="CDD" id="cd00022">
    <property type="entry name" value="BIR"/>
    <property type="match status" value="2"/>
</dbReference>
<dbReference type="GeneID" id="106067497"/>
<evidence type="ECO:0000256" key="5">
    <source>
        <dbReference type="PROSITE-ProRule" id="PRU00175"/>
    </source>
</evidence>
<dbReference type="PROSITE" id="PS50089">
    <property type="entry name" value="ZF_RING_2"/>
    <property type="match status" value="1"/>
</dbReference>
<evidence type="ECO:0000313" key="11">
    <source>
        <dbReference type="RefSeq" id="XP_055883060.1"/>
    </source>
</evidence>
<evidence type="ECO:0000256" key="1">
    <source>
        <dbReference type="ARBA" id="ARBA00006672"/>
    </source>
</evidence>
<reference evidence="9 10" key="1">
    <citation type="submission" date="2025-04" db="UniProtKB">
        <authorList>
            <consortium name="RefSeq"/>
        </authorList>
    </citation>
    <scope>IDENTIFICATION</scope>
</reference>
<evidence type="ECO:0000256" key="2">
    <source>
        <dbReference type="ARBA" id="ARBA00022723"/>
    </source>
</evidence>
<organism evidence="8 9">
    <name type="scientific">Biomphalaria glabrata</name>
    <name type="common">Bloodfluke planorb</name>
    <name type="synonym">Freshwater snail</name>
    <dbReference type="NCBI Taxonomy" id="6526"/>
    <lineage>
        <taxon>Eukaryota</taxon>
        <taxon>Metazoa</taxon>
        <taxon>Spiralia</taxon>
        <taxon>Lophotrochozoa</taxon>
        <taxon>Mollusca</taxon>
        <taxon>Gastropoda</taxon>
        <taxon>Heterobranchia</taxon>
        <taxon>Euthyneura</taxon>
        <taxon>Panpulmonata</taxon>
        <taxon>Hygrophila</taxon>
        <taxon>Lymnaeoidea</taxon>
        <taxon>Planorbidae</taxon>
        <taxon>Biomphalaria</taxon>
    </lineage>
</organism>
<dbReference type="GO" id="GO:0043066">
    <property type="term" value="P:negative regulation of apoptotic process"/>
    <property type="evidence" value="ECO:0007669"/>
    <property type="project" value="TreeGrafter"/>
</dbReference>
<comment type="similarity">
    <text evidence="1">Belongs to the IAP family.</text>
</comment>
<feature type="region of interest" description="Disordered" evidence="6">
    <location>
        <begin position="356"/>
        <end position="382"/>
    </location>
</feature>
<dbReference type="InterPro" id="IPR013083">
    <property type="entry name" value="Znf_RING/FYVE/PHD"/>
</dbReference>
<dbReference type="OrthoDB" id="5855668at2759"/>
<dbReference type="OMA" id="CSKEMRE"/>
<dbReference type="Gene3D" id="3.30.40.10">
    <property type="entry name" value="Zinc/RING finger domain, C3HC4 (zinc finger)"/>
    <property type="match status" value="1"/>
</dbReference>
<proteinExistence type="inferred from homology"/>
<keyword evidence="8" id="KW-1185">Reference proteome</keyword>
<dbReference type="InterPro" id="IPR050784">
    <property type="entry name" value="IAP"/>
</dbReference>
<dbReference type="SMART" id="SM00238">
    <property type="entry name" value="BIR"/>
    <property type="match status" value="3"/>
</dbReference>
<dbReference type="SMART" id="SM00184">
    <property type="entry name" value="RING"/>
    <property type="match status" value="1"/>
</dbReference>
<sequence length="655" mass="74967">MGCPAHIEYMEEIQRLRTFALFPRASFIQVSPILLAEDGFVFTGTRNTTRCVYCELVKSDWTSADDIHEVHACMSPRCPMVTKIGCNNKTVQPEDQSSFSFVSDGHENIGTCRDDEAQKNRSNHNAETQIIHAQRDHDQTICEPKHLDVHDDSGRHPDDSSHAHARITNISSEIQKPKEKHFNASSLEKDEAVFIKTTPSKNPPREIIEVETNQVLSRKAKRVDYAVEERRLESFTEWPESHHLEPTSLAKCGLFYAGYGDCVRCFFCGGGLRNWKVEDNIWIEHARWFPKCKYVIDTVGQPFIDMVSDLNSKYDQIDLNMVLQNLSQDYCEHFPVLSELWDTLYDKKQTSASYHDNISTEESSTKKAPFKMKSQNSEDQNTSFTVQLTSKVRKKLEDSSYLGVIMDKPKTKELASWSARFSRFDKWPKEHHLRPHVLCDAGFYYAGYGDCCRCFYCGGGLRNWELEDDVWVEHARCFPKCGYMRQKAGDTFISCVQRLNQTKEKITLADVMNDIGESNLIFHRDVMFKSDPSVLSIVEQGFNKEMVLDVAKELYEKNITVTSESLLKSLTELGQVIHEADTRTLTSSIDNSETIRKENQELREQSLCKICLDEKMEIVFTSCGHLVCCTECASALDKCPICRKAVTGKVRVHMS</sequence>
<dbReference type="GO" id="GO:0008270">
    <property type="term" value="F:zinc ion binding"/>
    <property type="evidence" value="ECO:0007669"/>
    <property type="project" value="UniProtKB-KW"/>
</dbReference>
<dbReference type="PROSITE" id="PS50143">
    <property type="entry name" value="BIR_REPEAT_2"/>
    <property type="match status" value="3"/>
</dbReference>
<dbReference type="AlphaFoldDB" id="A0A9W3A7B0"/>